<comment type="caution">
    <text evidence="3">The sequence shown here is derived from an EMBL/GenBank/DDBJ whole genome shotgun (WGS) entry which is preliminary data.</text>
</comment>
<evidence type="ECO:0000313" key="3">
    <source>
        <dbReference type="EMBL" id="KAK7329333.1"/>
    </source>
</evidence>
<dbReference type="Proteomes" id="UP001367508">
    <property type="component" value="Unassembled WGS sequence"/>
</dbReference>
<reference evidence="3 4" key="1">
    <citation type="submission" date="2024-01" db="EMBL/GenBank/DDBJ databases">
        <title>The genomes of 5 underutilized Papilionoideae crops provide insights into root nodulation and disease resistanc.</title>
        <authorList>
            <person name="Jiang F."/>
        </authorList>
    </citation>
    <scope>NUCLEOTIDE SEQUENCE [LARGE SCALE GENOMIC DNA]</scope>
    <source>
        <strain evidence="3">LVBAO_FW01</strain>
        <tissue evidence="3">Leaves</tissue>
    </source>
</reference>
<keyword evidence="1" id="KW-0472">Membrane</keyword>
<dbReference type="PANTHER" id="PTHR24177:SF437">
    <property type="entry name" value="ANKYRIN REPEAT PROTEIN"/>
    <property type="match status" value="1"/>
</dbReference>
<feature type="transmembrane region" description="Helical" evidence="1">
    <location>
        <begin position="276"/>
        <end position="297"/>
    </location>
</feature>
<dbReference type="EMBL" id="JAYMYQ010000005">
    <property type="protein sequence ID" value="KAK7329333.1"/>
    <property type="molecule type" value="Genomic_DNA"/>
</dbReference>
<feature type="transmembrane region" description="Helical" evidence="1">
    <location>
        <begin position="317"/>
        <end position="338"/>
    </location>
</feature>
<sequence length="395" mass="45081">MVREREKLAYARDENKDTALHILAQIRKPLDSCCHCSVHQNPIMINPGTKKHVVYQLVNFLWTTLFRIIDSKSEIIKIISEPYQLLYDAAEVGNFGFLSELISVHPSLIWEVDNRNQSIIHTAVSYRHASIFNLIHEIGPLKDIIVTYILEGKNTILHLAGELAPPDQLELISGAAFQMCIELLWFEEVKKIMPPSFIKLKNSEGFTAQELFTREHEELRKKAEAWMKRTSEFGMLVSTVIATGVFSAAINIPGGIDDNSNKPNYMGKTSFLVFEISDAIAFISSATAILIFLSILVSRYAEYDFYRSLPLKLMSGLVTLFLSITSMMIAFSSSFFIAYYYGSQWIPSFISVLASLPILLYVALQFPLWSDIICSFYYSWTLFKPNKRMIYLLEK</sequence>
<evidence type="ECO:0000313" key="4">
    <source>
        <dbReference type="Proteomes" id="UP001367508"/>
    </source>
</evidence>
<accession>A0AAN9L9R7</accession>
<dbReference type="GO" id="GO:0016020">
    <property type="term" value="C:membrane"/>
    <property type="evidence" value="ECO:0007669"/>
    <property type="project" value="TreeGrafter"/>
</dbReference>
<dbReference type="Pfam" id="PF13962">
    <property type="entry name" value="PGG"/>
    <property type="match status" value="1"/>
</dbReference>
<evidence type="ECO:0000256" key="1">
    <source>
        <dbReference type="SAM" id="Phobius"/>
    </source>
</evidence>
<gene>
    <name evidence="3" type="ORF">VNO77_23492</name>
</gene>
<dbReference type="AlphaFoldDB" id="A0AAN9L9R7"/>
<protein>
    <recommendedName>
        <fullName evidence="2">PGG domain-containing protein</fullName>
    </recommendedName>
</protein>
<evidence type="ECO:0000259" key="2">
    <source>
        <dbReference type="Pfam" id="PF13962"/>
    </source>
</evidence>
<dbReference type="InterPro" id="IPR026961">
    <property type="entry name" value="PGG_dom"/>
</dbReference>
<keyword evidence="1" id="KW-1133">Transmembrane helix</keyword>
<name>A0AAN9L9R7_CANGL</name>
<feature type="domain" description="PGG" evidence="2">
    <location>
        <begin position="225"/>
        <end position="337"/>
    </location>
</feature>
<feature type="transmembrane region" description="Helical" evidence="1">
    <location>
        <begin position="358"/>
        <end position="380"/>
    </location>
</feature>
<proteinExistence type="predicted"/>
<keyword evidence="4" id="KW-1185">Reference proteome</keyword>
<keyword evidence="1" id="KW-0812">Transmembrane</keyword>
<dbReference type="PANTHER" id="PTHR24177">
    <property type="entry name" value="CASKIN"/>
    <property type="match status" value="1"/>
</dbReference>
<organism evidence="3 4">
    <name type="scientific">Canavalia gladiata</name>
    <name type="common">Sword bean</name>
    <name type="synonym">Dolichos gladiatus</name>
    <dbReference type="NCBI Taxonomy" id="3824"/>
    <lineage>
        <taxon>Eukaryota</taxon>
        <taxon>Viridiplantae</taxon>
        <taxon>Streptophyta</taxon>
        <taxon>Embryophyta</taxon>
        <taxon>Tracheophyta</taxon>
        <taxon>Spermatophyta</taxon>
        <taxon>Magnoliopsida</taxon>
        <taxon>eudicotyledons</taxon>
        <taxon>Gunneridae</taxon>
        <taxon>Pentapetalae</taxon>
        <taxon>rosids</taxon>
        <taxon>fabids</taxon>
        <taxon>Fabales</taxon>
        <taxon>Fabaceae</taxon>
        <taxon>Papilionoideae</taxon>
        <taxon>50 kb inversion clade</taxon>
        <taxon>NPAAA clade</taxon>
        <taxon>indigoferoid/millettioid clade</taxon>
        <taxon>Phaseoleae</taxon>
        <taxon>Canavalia</taxon>
    </lineage>
</organism>
<feature type="transmembrane region" description="Helical" evidence="1">
    <location>
        <begin position="233"/>
        <end position="256"/>
    </location>
</feature>
<dbReference type="SUPFAM" id="SSF140860">
    <property type="entry name" value="Pseudo ankyrin repeat-like"/>
    <property type="match status" value="1"/>
</dbReference>